<gene>
    <name evidence="2" type="ORF">OHK93_000479</name>
</gene>
<dbReference type="EMBL" id="JAPUFD010000001">
    <property type="protein sequence ID" value="MDI1485342.1"/>
    <property type="molecule type" value="Genomic_DNA"/>
</dbReference>
<sequence>MFLCAIGLVVALVLSCFAAPPPDPPAYPVNPTVPWYECNHPGTEEVSEQYGQTVRSFRHCLNEDQTFKNSMCDRDVNPQAIKVRCMNNTFLPLPDWYDFDWWDARCHDDEVCVDDTGFKAWPHKTSGNWRADSVARCVKPADTAVVWSTNDAGGKHRARWNMVGQDVNYTRLDYTITVHFFGEDFRTNGDMQHADLRVLDKRGLTVETEERFISQGPEWPKSYVGLTGLRKGWHQFEVWVDHVPKSYGFAFTIINKYAD</sequence>
<evidence type="ECO:0000313" key="2">
    <source>
        <dbReference type="EMBL" id="MDI1485342.1"/>
    </source>
</evidence>
<comment type="caution">
    <text evidence="2">The sequence shown here is derived from an EMBL/GenBank/DDBJ whole genome shotgun (WGS) entry which is preliminary data.</text>
</comment>
<evidence type="ECO:0000313" key="3">
    <source>
        <dbReference type="Proteomes" id="UP001161017"/>
    </source>
</evidence>
<feature type="signal peptide" evidence="1">
    <location>
        <begin position="1"/>
        <end position="18"/>
    </location>
</feature>
<proteinExistence type="predicted"/>
<accession>A0AA43TV48</accession>
<protein>
    <submittedName>
        <fullName evidence="2">Uncharacterized protein</fullName>
    </submittedName>
</protein>
<keyword evidence="3" id="KW-1185">Reference proteome</keyword>
<organism evidence="2 3">
    <name type="scientific">Ramalina farinacea</name>
    <dbReference type="NCBI Taxonomy" id="258253"/>
    <lineage>
        <taxon>Eukaryota</taxon>
        <taxon>Fungi</taxon>
        <taxon>Dikarya</taxon>
        <taxon>Ascomycota</taxon>
        <taxon>Pezizomycotina</taxon>
        <taxon>Lecanoromycetes</taxon>
        <taxon>OSLEUM clade</taxon>
        <taxon>Lecanoromycetidae</taxon>
        <taxon>Lecanorales</taxon>
        <taxon>Lecanorineae</taxon>
        <taxon>Ramalinaceae</taxon>
        <taxon>Ramalina</taxon>
    </lineage>
</organism>
<feature type="chain" id="PRO_5041453297" evidence="1">
    <location>
        <begin position="19"/>
        <end position="259"/>
    </location>
</feature>
<dbReference type="Proteomes" id="UP001161017">
    <property type="component" value="Unassembled WGS sequence"/>
</dbReference>
<evidence type="ECO:0000256" key="1">
    <source>
        <dbReference type="SAM" id="SignalP"/>
    </source>
</evidence>
<dbReference type="AlphaFoldDB" id="A0AA43TV48"/>
<reference evidence="2" key="1">
    <citation type="journal article" date="2023" name="Genome Biol. Evol.">
        <title>First Whole Genome Sequence and Flow Cytometry Genome Size Data for the Lichen-Forming Fungus Ramalina farinacea (Ascomycota).</title>
        <authorList>
            <person name="Llewellyn T."/>
            <person name="Mian S."/>
            <person name="Hill R."/>
            <person name="Leitch I.J."/>
            <person name="Gaya E."/>
        </authorList>
    </citation>
    <scope>NUCLEOTIDE SEQUENCE</scope>
    <source>
        <strain evidence="2">LIQ254RAFAR</strain>
    </source>
</reference>
<name>A0AA43TV48_9LECA</name>
<keyword evidence="1" id="KW-0732">Signal</keyword>